<evidence type="ECO:0000259" key="17">
    <source>
        <dbReference type="PROSITE" id="PS50853"/>
    </source>
</evidence>
<evidence type="ECO:0000256" key="5">
    <source>
        <dbReference type="ARBA" id="ARBA00022692"/>
    </source>
</evidence>
<proteinExistence type="inferred from homology"/>
<gene>
    <name evidence="18" type="ORF">mPipKuh1_006523</name>
</gene>
<name>A0A7J7QYS1_PIPKU</name>
<reference evidence="18 19" key="1">
    <citation type="journal article" date="2020" name="Nature">
        <title>Six reference-quality genomes reveal evolution of bat adaptations.</title>
        <authorList>
            <person name="Jebb D."/>
            <person name="Huang Z."/>
            <person name="Pippel M."/>
            <person name="Hughes G.M."/>
            <person name="Lavrichenko K."/>
            <person name="Devanna P."/>
            <person name="Winkler S."/>
            <person name="Jermiin L.S."/>
            <person name="Skirmuntt E.C."/>
            <person name="Katzourakis A."/>
            <person name="Burkitt-Gray L."/>
            <person name="Ray D.A."/>
            <person name="Sullivan K.A.M."/>
            <person name="Roscito J.G."/>
            <person name="Kirilenko B.M."/>
            <person name="Davalos L.M."/>
            <person name="Corthals A.P."/>
            <person name="Power M.L."/>
            <person name="Jones G."/>
            <person name="Ransome R.D."/>
            <person name="Dechmann D.K.N."/>
            <person name="Locatelli A.G."/>
            <person name="Puechmaille S.J."/>
            <person name="Fedrigo O."/>
            <person name="Jarvis E.D."/>
            <person name="Hiller M."/>
            <person name="Vernes S.C."/>
            <person name="Myers E.W."/>
            <person name="Teeling E.C."/>
        </authorList>
    </citation>
    <scope>NUCLEOTIDE SEQUENCE [LARGE SCALE GENOMIC DNA]</scope>
    <source>
        <strain evidence="18">MPipKuh1</strain>
        <tissue evidence="18">Flight muscle</tissue>
    </source>
</reference>
<evidence type="ECO:0000256" key="13">
    <source>
        <dbReference type="ARBA" id="ARBA00068670"/>
    </source>
</evidence>
<protein>
    <recommendedName>
        <fullName evidence="13">Interferon alpha/beta receptor 2</fullName>
    </recommendedName>
    <alternativeName>
        <fullName evidence="14">Type I interferon receptor 2</fullName>
    </alternativeName>
</protein>
<dbReference type="GO" id="GO:0042018">
    <property type="term" value="F:interleukin-22 receptor activity"/>
    <property type="evidence" value="ECO:0007669"/>
    <property type="project" value="TreeGrafter"/>
</dbReference>
<evidence type="ECO:0000256" key="4">
    <source>
        <dbReference type="ARBA" id="ARBA00022553"/>
    </source>
</evidence>
<keyword evidence="9" id="KW-1015">Disulfide bond</keyword>
<feature type="domain" description="Fibronectin type-III" evidence="17">
    <location>
        <begin position="134"/>
        <end position="239"/>
    </location>
</feature>
<dbReference type="GO" id="GO:0005615">
    <property type="term" value="C:extracellular space"/>
    <property type="evidence" value="ECO:0007669"/>
    <property type="project" value="UniProtKB-ARBA"/>
</dbReference>
<dbReference type="InterPro" id="IPR036116">
    <property type="entry name" value="FN3_sf"/>
</dbReference>
<dbReference type="InterPro" id="IPR015373">
    <property type="entry name" value="Interferon/interleukin_rcp_dom"/>
</dbReference>
<dbReference type="SUPFAM" id="SSF49265">
    <property type="entry name" value="Fibronectin type III"/>
    <property type="match status" value="2"/>
</dbReference>
<keyword evidence="4" id="KW-0597">Phosphoprotein</keyword>
<keyword evidence="7" id="KW-1133">Transmembrane helix</keyword>
<keyword evidence="3" id="KW-1003">Cell membrane</keyword>
<feature type="region of interest" description="Disordered" evidence="15">
    <location>
        <begin position="347"/>
        <end position="469"/>
    </location>
</feature>
<keyword evidence="8" id="KW-0472">Membrane</keyword>
<accession>A0A7J7QYS1</accession>
<evidence type="ECO:0000256" key="14">
    <source>
        <dbReference type="ARBA" id="ARBA00076545"/>
    </source>
</evidence>
<feature type="region of interest" description="Disordered" evidence="15">
    <location>
        <begin position="482"/>
        <end position="537"/>
    </location>
</feature>
<keyword evidence="10 18" id="KW-0675">Receptor</keyword>
<sequence length="537" mass="57287">MPWTRRAVAMRLASLCLMVQAGPALGAPHRWPESSDESCIFSLTLRDFRPILSWELKNRSIMPTHYTLWHTDMSGSDVPLELVPECANTTRASCDLTQHWRSLTEMYLPRLVGSRGGATLVDCGGSIFPDTDMILEPPEFEVTGFEDHINVTLKFPPALPKLRPGEGLWLHLSLSIEEESEGVVKQHLLQIGEHTTGNFTYVIDKLAPNTNYCVSVCLKGNFLSKSQRSPWKCTRLPPRLDSEASAPAAVGGLVALLLAAVLGSALAILRQVGCICLRSKVPKALNLYGVPIWAFPERPALEAVAVAEVIPVHRKRRVWDYSYGDESDGEEAEPRASAGAYTTHGLAARPLCPGPPSSATPGAGEEAEALMASEGPGSWGAERTGGAYEGPGPWPAERTGRASEGPGSWGAGRAYEGPGSWGAGRAYEGPGPWPAERTGRASEGEAGAWPADPFPQEDSSPTESPGDRIFFNVDLSSVLVRVPDGEDSGAPAVFGPPEETGGLEDSEDSTPGPEEAPCGECDTSTSNAGLGGGYMMR</sequence>
<dbReference type="AlphaFoldDB" id="A0A7J7QYS1"/>
<evidence type="ECO:0000256" key="1">
    <source>
        <dbReference type="ARBA" id="ARBA00004251"/>
    </source>
</evidence>
<comment type="subcellular location">
    <subcellularLocation>
        <location evidence="1">Cell membrane</location>
        <topology evidence="1">Single-pass type I membrane protein</topology>
    </subcellularLocation>
</comment>
<dbReference type="GO" id="GO:0005886">
    <property type="term" value="C:plasma membrane"/>
    <property type="evidence" value="ECO:0007669"/>
    <property type="project" value="UniProtKB-SubCell"/>
</dbReference>
<dbReference type="FunFam" id="2.60.40.10:FF:000909">
    <property type="entry name" value="Interferon alpha/beta receptor 2"/>
    <property type="match status" value="1"/>
</dbReference>
<dbReference type="PANTHER" id="PTHR20859">
    <property type="entry name" value="INTERFERON/INTERLEUKIN RECEPTOR"/>
    <property type="match status" value="1"/>
</dbReference>
<organism evidence="18 19">
    <name type="scientific">Pipistrellus kuhlii</name>
    <name type="common">Kuhl's pipistrelle</name>
    <dbReference type="NCBI Taxonomy" id="59472"/>
    <lineage>
        <taxon>Eukaryota</taxon>
        <taxon>Metazoa</taxon>
        <taxon>Chordata</taxon>
        <taxon>Craniata</taxon>
        <taxon>Vertebrata</taxon>
        <taxon>Euteleostomi</taxon>
        <taxon>Mammalia</taxon>
        <taxon>Eutheria</taxon>
        <taxon>Laurasiatheria</taxon>
        <taxon>Chiroptera</taxon>
        <taxon>Yangochiroptera</taxon>
        <taxon>Vespertilionidae</taxon>
        <taxon>Pipistrellus</taxon>
    </lineage>
</organism>
<comment type="caution">
    <text evidence="18">The sequence shown here is derived from an EMBL/GenBank/DDBJ whole genome shotgun (WGS) entry which is preliminary data.</text>
</comment>
<dbReference type="PANTHER" id="PTHR20859:SF84">
    <property type="entry name" value="INTERFERON ALPHA_BETA RECEPTOR 2"/>
    <property type="match status" value="1"/>
</dbReference>
<feature type="signal peptide" evidence="16">
    <location>
        <begin position="1"/>
        <end position="26"/>
    </location>
</feature>
<evidence type="ECO:0000256" key="7">
    <source>
        <dbReference type="ARBA" id="ARBA00022989"/>
    </source>
</evidence>
<dbReference type="InterPro" id="IPR013783">
    <property type="entry name" value="Ig-like_fold"/>
</dbReference>
<dbReference type="Pfam" id="PF01108">
    <property type="entry name" value="Tissue_fac"/>
    <property type="match status" value="1"/>
</dbReference>
<dbReference type="Pfam" id="PF09294">
    <property type="entry name" value="Interfer-bind"/>
    <property type="match status" value="1"/>
</dbReference>
<keyword evidence="5" id="KW-0812">Transmembrane</keyword>
<keyword evidence="6 16" id="KW-0732">Signal</keyword>
<comment type="function">
    <text evidence="12">Together with IFNAR1, forms the heterodimeric receptor for type I interferons (including interferons alpha, beta, epsilon, omega and kappa). Type I interferon binding activates the JAK-STAT signaling cascade, resulting in transcriptional activation or repression of interferon-regulated genes that encode the effectors of the interferon response. Mechanistically, type I interferon-binding brings the IFNAR1 and IFNAR2 subunits into close proximity with one another, driving their associated Janus kinases (JAKs) (TYK2 bound to IFNAR1 and JAK1 bound to IFNAR2) to cross-phosphorylate one another. The activated kinases phosphorylate specific tyrosine residues on the intracellular domains of IFNAR1 and IFNAR2, forming docking sites for the STAT transcription factors (STAT1, STAT2 and STAT). STAT proteins are then phosphorylated by the JAKs, promoting their translocation into the nucleus to regulate expression of interferon-regulated genes.</text>
</comment>
<evidence type="ECO:0000256" key="9">
    <source>
        <dbReference type="ARBA" id="ARBA00023157"/>
    </source>
</evidence>
<evidence type="ECO:0000256" key="16">
    <source>
        <dbReference type="SAM" id="SignalP"/>
    </source>
</evidence>
<keyword evidence="19" id="KW-1185">Reference proteome</keyword>
<evidence type="ECO:0000256" key="8">
    <source>
        <dbReference type="ARBA" id="ARBA00023136"/>
    </source>
</evidence>
<dbReference type="InterPro" id="IPR050650">
    <property type="entry name" value="Type-II_Cytokine-TF_Rcpt"/>
</dbReference>
<evidence type="ECO:0000256" key="15">
    <source>
        <dbReference type="SAM" id="MobiDB-lite"/>
    </source>
</evidence>
<evidence type="ECO:0000256" key="3">
    <source>
        <dbReference type="ARBA" id="ARBA00022475"/>
    </source>
</evidence>
<evidence type="ECO:0000256" key="2">
    <source>
        <dbReference type="ARBA" id="ARBA00005399"/>
    </source>
</evidence>
<dbReference type="Gene3D" id="2.60.40.10">
    <property type="entry name" value="Immunoglobulins"/>
    <property type="match status" value="2"/>
</dbReference>
<evidence type="ECO:0000256" key="11">
    <source>
        <dbReference type="ARBA" id="ARBA00023180"/>
    </source>
</evidence>
<evidence type="ECO:0000313" key="18">
    <source>
        <dbReference type="EMBL" id="KAF6268897.1"/>
    </source>
</evidence>
<dbReference type="EMBL" id="JACAGB010000118">
    <property type="protein sequence ID" value="KAF6268897.1"/>
    <property type="molecule type" value="Genomic_DNA"/>
</dbReference>
<dbReference type="GO" id="GO:0004905">
    <property type="term" value="F:type I interferon receptor activity"/>
    <property type="evidence" value="ECO:0007669"/>
    <property type="project" value="TreeGrafter"/>
</dbReference>
<evidence type="ECO:0000256" key="10">
    <source>
        <dbReference type="ARBA" id="ARBA00023170"/>
    </source>
</evidence>
<evidence type="ECO:0000256" key="12">
    <source>
        <dbReference type="ARBA" id="ARBA00057968"/>
    </source>
</evidence>
<evidence type="ECO:0000313" key="19">
    <source>
        <dbReference type="Proteomes" id="UP000558488"/>
    </source>
</evidence>
<comment type="similarity">
    <text evidence="2">Belongs to the type II cytokine receptor family.</text>
</comment>
<dbReference type="Proteomes" id="UP000558488">
    <property type="component" value="Unassembled WGS sequence"/>
</dbReference>
<dbReference type="InterPro" id="IPR003961">
    <property type="entry name" value="FN3_dom"/>
</dbReference>
<dbReference type="PROSITE" id="PS50853">
    <property type="entry name" value="FN3"/>
    <property type="match status" value="1"/>
</dbReference>
<keyword evidence="11" id="KW-0325">Glycoprotein</keyword>
<evidence type="ECO:0000256" key="6">
    <source>
        <dbReference type="ARBA" id="ARBA00022729"/>
    </source>
</evidence>
<feature type="chain" id="PRO_5029782309" description="Interferon alpha/beta receptor 2" evidence="16">
    <location>
        <begin position="27"/>
        <end position="537"/>
    </location>
</feature>